<protein>
    <submittedName>
        <fullName evidence="1">Uncharacterized protein</fullName>
    </submittedName>
</protein>
<reference evidence="2" key="2">
    <citation type="submission" date="2015-01" db="EMBL/GenBank/DDBJ databases">
        <title>Evolutionary Origins and Diversification of the Mycorrhizal Mutualists.</title>
        <authorList>
            <consortium name="DOE Joint Genome Institute"/>
            <consortium name="Mycorrhizal Genomics Consortium"/>
            <person name="Kohler A."/>
            <person name="Kuo A."/>
            <person name="Nagy L.G."/>
            <person name="Floudas D."/>
            <person name="Copeland A."/>
            <person name="Barry K.W."/>
            <person name="Cichocki N."/>
            <person name="Veneault-Fourrey C."/>
            <person name="LaButti K."/>
            <person name="Lindquist E.A."/>
            <person name="Lipzen A."/>
            <person name="Lundell T."/>
            <person name="Morin E."/>
            <person name="Murat C."/>
            <person name="Riley R."/>
            <person name="Ohm R."/>
            <person name="Sun H."/>
            <person name="Tunlid A."/>
            <person name="Henrissat B."/>
            <person name="Grigoriev I.V."/>
            <person name="Hibbett D.S."/>
            <person name="Martin F."/>
        </authorList>
    </citation>
    <scope>NUCLEOTIDE SEQUENCE [LARGE SCALE GENOMIC DNA]</scope>
    <source>
        <strain evidence="2">Foug A</strain>
    </source>
</reference>
<name>A0A0C3EG57_9AGAM</name>
<keyword evidence="2" id="KW-1185">Reference proteome</keyword>
<reference evidence="1 2" key="1">
    <citation type="submission" date="2014-04" db="EMBL/GenBank/DDBJ databases">
        <authorList>
            <consortium name="DOE Joint Genome Institute"/>
            <person name="Kuo A."/>
            <person name="Kohler A."/>
            <person name="Nagy L.G."/>
            <person name="Floudas D."/>
            <person name="Copeland A."/>
            <person name="Barry K.W."/>
            <person name="Cichocki N."/>
            <person name="Veneault-Fourrey C."/>
            <person name="LaButti K."/>
            <person name="Lindquist E.A."/>
            <person name="Lipzen A."/>
            <person name="Lundell T."/>
            <person name="Morin E."/>
            <person name="Murat C."/>
            <person name="Sun H."/>
            <person name="Tunlid A."/>
            <person name="Henrissat B."/>
            <person name="Grigoriev I.V."/>
            <person name="Hibbett D.S."/>
            <person name="Martin F."/>
            <person name="Nordberg H.P."/>
            <person name="Cantor M.N."/>
            <person name="Hua S.X."/>
        </authorList>
    </citation>
    <scope>NUCLEOTIDE SEQUENCE [LARGE SCALE GENOMIC DNA]</scope>
    <source>
        <strain evidence="1 2">Foug A</strain>
    </source>
</reference>
<evidence type="ECO:0000313" key="2">
    <source>
        <dbReference type="Proteomes" id="UP000053989"/>
    </source>
</evidence>
<dbReference type="AlphaFoldDB" id="A0A0C3EG57"/>
<dbReference type="InParanoid" id="A0A0C3EG57"/>
<evidence type="ECO:0000313" key="1">
    <source>
        <dbReference type="EMBL" id="KIM67304.1"/>
    </source>
</evidence>
<accession>A0A0C3EG57</accession>
<sequence length="135" mass="15765">MRRCGSWSYHQGGIVTSASLWWWSRVRFRAVKHRAMIETQGSAFCGDDRAALSHEFRVETFKAQSYHRLRPRICPQTTPHTSNTKSLPDIPERNPKFSCSTYISPRVHRDNRTSIYTAKFLIFQASKERGLAFYH</sequence>
<proteinExistence type="predicted"/>
<dbReference type="HOGENOM" id="CLU_1886958_0_0_1"/>
<gene>
    <name evidence="1" type="ORF">SCLCIDRAFT_180450</name>
</gene>
<organism evidence="1 2">
    <name type="scientific">Scleroderma citrinum Foug A</name>
    <dbReference type="NCBI Taxonomy" id="1036808"/>
    <lineage>
        <taxon>Eukaryota</taxon>
        <taxon>Fungi</taxon>
        <taxon>Dikarya</taxon>
        <taxon>Basidiomycota</taxon>
        <taxon>Agaricomycotina</taxon>
        <taxon>Agaricomycetes</taxon>
        <taxon>Agaricomycetidae</taxon>
        <taxon>Boletales</taxon>
        <taxon>Sclerodermatineae</taxon>
        <taxon>Sclerodermataceae</taxon>
        <taxon>Scleroderma</taxon>
    </lineage>
</organism>
<dbReference type="Proteomes" id="UP000053989">
    <property type="component" value="Unassembled WGS sequence"/>
</dbReference>
<dbReference type="EMBL" id="KN822013">
    <property type="protein sequence ID" value="KIM67304.1"/>
    <property type="molecule type" value="Genomic_DNA"/>
</dbReference>